<dbReference type="PANTHER" id="PTHR30529">
    <property type="entry name" value="CYTOCHROME B561"/>
    <property type="match status" value="1"/>
</dbReference>
<keyword evidence="5" id="KW-0349">Heme</keyword>
<feature type="region of interest" description="Disordered" evidence="13">
    <location>
        <begin position="46"/>
        <end position="84"/>
    </location>
</feature>
<dbReference type="Pfam" id="PF01292">
    <property type="entry name" value="Ni_hydr_CYTB"/>
    <property type="match status" value="1"/>
</dbReference>
<evidence type="ECO:0000259" key="15">
    <source>
        <dbReference type="Pfam" id="PF01292"/>
    </source>
</evidence>
<evidence type="ECO:0000256" key="14">
    <source>
        <dbReference type="SAM" id="Phobius"/>
    </source>
</evidence>
<dbReference type="Proteomes" id="UP000001188">
    <property type="component" value="Chromosome"/>
</dbReference>
<feature type="transmembrane region" description="Helical" evidence="14">
    <location>
        <begin position="226"/>
        <end position="248"/>
    </location>
</feature>
<evidence type="ECO:0000256" key="12">
    <source>
        <dbReference type="ARBA" id="ARBA00037975"/>
    </source>
</evidence>
<evidence type="ECO:0000256" key="9">
    <source>
        <dbReference type="ARBA" id="ARBA00022989"/>
    </source>
</evidence>
<dbReference type="InterPro" id="IPR016174">
    <property type="entry name" value="Di-haem_cyt_TM"/>
</dbReference>
<feature type="transmembrane region" description="Helical" evidence="14">
    <location>
        <begin position="134"/>
        <end position="152"/>
    </location>
</feature>
<evidence type="ECO:0000256" key="6">
    <source>
        <dbReference type="ARBA" id="ARBA00022692"/>
    </source>
</evidence>
<dbReference type="AlphaFoldDB" id="B0RUN1"/>
<comment type="subcellular location">
    <subcellularLocation>
        <location evidence="2">Cell membrane</location>
        <topology evidence="2">Multi-pass membrane protein</topology>
    </subcellularLocation>
</comment>
<evidence type="ECO:0000256" key="13">
    <source>
        <dbReference type="SAM" id="MobiDB-lite"/>
    </source>
</evidence>
<comment type="cofactor">
    <cofactor evidence="1">
        <name>heme b</name>
        <dbReference type="ChEBI" id="CHEBI:60344"/>
    </cofactor>
</comment>
<protein>
    <submittedName>
        <fullName evidence="16">Cytochrome-like protein</fullName>
    </submittedName>
</protein>
<sequence length="263" mass="29137">MHDAPAVRFHGDATFRRHRRTYPCTFTWLSWPAWGAQARRRIALPDPTTTSEEDPNPMNAPRHAPDMSASNGADALPPPSVTTAPRVVPLPRSMRVLHWLTVLCLVMAASLILLRAELEGRALRQWLLEGHRHFGLMVLLLFVLRISLRLRLRAVPPGPPSPLIMRLAAGGTHVAMYALMLALPLIGWSLSNAYGKTVYLFGITLPNLVAADEDLADTLGTWHLNAAWALLALVTVHIVAALVHHLVLRDGLLHRVLPGKHHR</sequence>
<dbReference type="SUPFAM" id="SSF81342">
    <property type="entry name" value="Transmembrane di-heme cytochromes"/>
    <property type="match status" value="1"/>
</dbReference>
<dbReference type="HOGENOM" id="CLU_1057491_0_0_6"/>
<keyword evidence="9 14" id="KW-1133">Transmembrane helix</keyword>
<evidence type="ECO:0000256" key="8">
    <source>
        <dbReference type="ARBA" id="ARBA00022982"/>
    </source>
</evidence>
<keyword evidence="11 14" id="KW-0472">Membrane</keyword>
<keyword evidence="8" id="KW-0249">Electron transport</keyword>
<keyword evidence="6 14" id="KW-0812">Transmembrane</keyword>
<reference evidence="16 17" key="1">
    <citation type="journal article" date="2008" name="J. Biotechnol.">
        <title>The genome of Xanthomonas campestris pv. campestris B100 and its use for the reconstruction of metabolic pathways involved in xanthan biosynthesis.</title>
        <authorList>
            <person name="Vorholter F.J."/>
            <person name="Schneiker S."/>
            <person name="Goesmann A."/>
            <person name="Krause L."/>
            <person name="Bekel T."/>
            <person name="Kaiser O."/>
            <person name="Linke B."/>
            <person name="Patschkowski T."/>
            <person name="Ruckert C."/>
            <person name="Schmid J."/>
            <person name="Sidhu V.K."/>
            <person name="Sieber V."/>
            <person name="Tauch A."/>
            <person name="Watt S.A."/>
            <person name="Weisshaar B."/>
            <person name="Becker A."/>
            <person name="Niehaus K."/>
            <person name="Puhler A."/>
        </authorList>
    </citation>
    <scope>NUCLEOTIDE SEQUENCE [LARGE SCALE GENOMIC DNA]</scope>
    <source>
        <strain evidence="16 17">B100</strain>
    </source>
</reference>
<dbReference type="GO" id="GO:0046872">
    <property type="term" value="F:metal ion binding"/>
    <property type="evidence" value="ECO:0007669"/>
    <property type="project" value="UniProtKB-KW"/>
</dbReference>
<evidence type="ECO:0000256" key="11">
    <source>
        <dbReference type="ARBA" id="ARBA00023136"/>
    </source>
</evidence>
<evidence type="ECO:0000256" key="2">
    <source>
        <dbReference type="ARBA" id="ARBA00004651"/>
    </source>
</evidence>
<feature type="transmembrane region" description="Helical" evidence="14">
    <location>
        <begin position="96"/>
        <end position="114"/>
    </location>
</feature>
<name>B0RUN1_XANCB</name>
<evidence type="ECO:0000256" key="4">
    <source>
        <dbReference type="ARBA" id="ARBA00022475"/>
    </source>
</evidence>
<dbReference type="GO" id="GO:0022904">
    <property type="term" value="P:respiratory electron transport chain"/>
    <property type="evidence" value="ECO:0007669"/>
    <property type="project" value="InterPro"/>
</dbReference>
<feature type="domain" description="Cytochrome b561 bacterial/Ni-hydrogenase" evidence="15">
    <location>
        <begin position="92"/>
        <end position="259"/>
    </location>
</feature>
<evidence type="ECO:0000313" key="17">
    <source>
        <dbReference type="Proteomes" id="UP000001188"/>
    </source>
</evidence>
<dbReference type="KEGG" id="xca:xcc-b100_2590"/>
<evidence type="ECO:0000256" key="3">
    <source>
        <dbReference type="ARBA" id="ARBA00022448"/>
    </source>
</evidence>
<gene>
    <name evidence="16" type="ORF">XCCB100_2590</name>
</gene>
<dbReference type="InterPro" id="IPR052168">
    <property type="entry name" value="Cytochrome_b561_oxidase"/>
</dbReference>
<dbReference type="PANTHER" id="PTHR30529:SF3">
    <property type="entry name" value="CYTOCHROME B561 HOMOLOG 1"/>
    <property type="match status" value="1"/>
</dbReference>
<dbReference type="GO" id="GO:0005886">
    <property type="term" value="C:plasma membrane"/>
    <property type="evidence" value="ECO:0007669"/>
    <property type="project" value="UniProtKB-SubCell"/>
</dbReference>
<feature type="transmembrane region" description="Helical" evidence="14">
    <location>
        <begin position="164"/>
        <end position="186"/>
    </location>
</feature>
<keyword evidence="4" id="KW-1003">Cell membrane</keyword>
<evidence type="ECO:0000256" key="1">
    <source>
        <dbReference type="ARBA" id="ARBA00001970"/>
    </source>
</evidence>
<keyword evidence="7" id="KW-0479">Metal-binding</keyword>
<proteinExistence type="inferred from homology"/>
<evidence type="ECO:0000256" key="7">
    <source>
        <dbReference type="ARBA" id="ARBA00022723"/>
    </source>
</evidence>
<dbReference type="GO" id="GO:0020037">
    <property type="term" value="F:heme binding"/>
    <property type="evidence" value="ECO:0007669"/>
    <property type="project" value="TreeGrafter"/>
</dbReference>
<keyword evidence="3" id="KW-0813">Transport</keyword>
<dbReference type="InterPro" id="IPR011577">
    <property type="entry name" value="Cyt_b561_bac/Ni-Hgenase"/>
</dbReference>
<dbReference type="EMBL" id="AM920689">
    <property type="protein sequence ID" value="CAP51950.1"/>
    <property type="molecule type" value="Genomic_DNA"/>
</dbReference>
<accession>B0RUN1</accession>
<dbReference type="GO" id="GO:0009055">
    <property type="term" value="F:electron transfer activity"/>
    <property type="evidence" value="ECO:0007669"/>
    <property type="project" value="InterPro"/>
</dbReference>
<comment type="similarity">
    <text evidence="12">Belongs to the cytochrome b561 family.</text>
</comment>
<evidence type="ECO:0000313" key="16">
    <source>
        <dbReference type="EMBL" id="CAP51950.1"/>
    </source>
</evidence>
<evidence type="ECO:0000256" key="10">
    <source>
        <dbReference type="ARBA" id="ARBA00023004"/>
    </source>
</evidence>
<organism evidence="16 17">
    <name type="scientific">Xanthomonas campestris pv. campestris (strain B100)</name>
    <dbReference type="NCBI Taxonomy" id="509169"/>
    <lineage>
        <taxon>Bacteria</taxon>
        <taxon>Pseudomonadati</taxon>
        <taxon>Pseudomonadota</taxon>
        <taxon>Gammaproteobacteria</taxon>
        <taxon>Lysobacterales</taxon>
        <taxon>Lysobacteraceae</taxon>
        <taxon>Xanthomonas</taxon>
    </lineage>
</organism>
<evidence type="ECO:0000256" key="5">
    <source>
        <dbReference type="ARBA" id="ARBA00022617"/>
    </source>
</evidence>
<keyword evidence="10" id="KW-0408">Iron</keyword>